<reference evidence="2" key="1">
    <citation type="submission" date="2015-04" db="UniProtKB">
        <authorList>
            <consortium name="EnsemblPlants"/>
        </authorList>
    </citation>
    <scope>IDENTIFICATION</scope>
    <source>
        <strain evidence="2">SL10</strain>
    </source>
</reference>
<feature type="signal peptide" evidence="1">
    <location>
        <begin position="1"/>
        <end position="16"/>
    </location>
</feature>
<protein>
    <recommendedName>
        <fullName evidence="4">Secreted protein</fullName>
    </recommendedName>
</protein>
<sequence length="141" mass="15294">MTMIMLAAMMMMVMWARLSVGPCTKDGLLPRATKHKQIDGTAAVSSSALTPLAAWPHMSVTAMACLAGPAKYNMAGPEPGRVTAGKPSGRWVGPTKKSNGVHVSLEFGTTFFLRKCPCTFDYSILVICLAFRRRLFCRPVI</sequence>
<name>A0A0E0H5X5_ORYNI</name>
<proteinExistence type="predicted"/>
<dbReference type="AlphaFoldDB" id="A0A0E0H5X5"/>
<evidence type="ECO:0000256" key="1">
    <source>
        <dbReference type="SAM" id="SignalP"/>
    </source>
</evidence>
<feature type="chain" id="PRO_5002361152" description="Secreted protein" evidence="1">
    <location>
        <begin position="17"/>
        <end position="141"/>
    </location>
</feature>
<evidence type="ECO:0000313" key="2">
    <source>
        <dbReference type="EnsemblPlants" id="ONIVA04G24280.2"/>
    </source>
</evidence>
<organism evidence="2">
    <name type="scientific">Oryza nivara</name>
    <name type="common">Indian wild rice</name>
    <name type="synonym">Oryza sativa f. spontanea</name>
    <dbReference type="NCBI Taxonomy" id="4536"/>
    <lineage>
        <taxon>Eukaryota</taxon>
        <taxon>Viridiplantae</taxon>
        <taxon>Streptophyta</taxon>
        <taxon>Embryophyta</taxon>
        <taxon>Tracheophyta</taxon>
        <taxon>Spermatophyta</taxon>
        <taxon>Magnoliopsida</taxon>
        <taxon>Liliopsida</taxon>
        <taxon>Poales</taxon>
        <taxon>Poaceae</taxon>
        <taxon>BOP clade</taxon>
        <taxon>Oryzoideae</taxon>
        <taxon>Oryzeae</taxon>
        <taxon>Oryzinae</taxon>
        <taxon>Oryza</taxon>
    </lineage>
</organism>
<dbReference type="EnsemblPlants" id="ONIVA04G24280.2">
    <property type="protein sequence ID" value="ONIVA04G24280.2"/>
    <property type="gene ID" value="ONIVA04G24280"/>
</dbReference>
<evidence type="ECO:0008006" key="4">
    <source>
        <dbReference type="Google" id="ProtNLM"/>
    </source>
</evidence>
<accession>A0A0E0H5X5</accession>
<reference evidence="2" key="2">
    <citation type="submission" date="2018-04" db="EMBL/GenBank/DDBJ databases">
        <title>OnivRS2 (Oryza nivara Reference Sequence Version 2).</title>
        <authorList>
            <person name="Zhang J."/>
            <person name="Kudrna D."/>
            <person name="Lee S."/>
            <person name="Talag J."/>
            <person name="Rajasekar S."/>
            <person name="Welchert J."/>
            <person name="Hsing Y.-I."/>
            <person name="Wing R.A."/>
        </authorList>
    </citation>
    <scope>NUCLEOTIDE SEQUENCE [LARGE SCALE GENOMIC DNA]</scope>
    <source>
        <strain evidence="2">SL10</strain>
    </source>
</reference>
<dbReference type="Gramene" id="ONIVA04G24280.2">
    <property type="protein sequence ID" value="ONIVA04G24280.2"/>
    <property type="gene ID" value="ONIVA04G24280"/>
</dbReference>
<dbReference type="HOGENOM" id="CLU_1828432_0_0_1"/>
<keyword evidence="3" id="KW-1185">Reference proteome</keyword>
<keyword evidence="1" id="KW-0732">Signal</keyword>
<evidence type="ECO:0000313" key="3">
    <source>
        <dbReference type="Proteomes" id="UP000006591"/>
    </source>
</evidence>
<dbReference type="Proteomes" id="UP000006591">
    <property type="component" value="Chromosome 4"/>
</dbReference>